<gene>
    <name evidence="2" type="ORF">ENH_00037080</name>
</gene>
<evidence type="ECO:0000256" key="1">
    <source>
        <dbReference type="SAM" id="MobiDB-lite"/>
    </source>
</evidence>
<sequence length="92" mass="10716">MLQSFGPKPQFKFAAAKLDAALCERMAAASRRTPPVQIGNLPLQQQQLQQQQQQQLQQQQQQLQQQQQQLQQQQQQNGYRLSRKRQRCTGNN</sequence>
<protein>
    <submittedName>
        <fullName evidence="2">Uncharacterized protein</fullName>
    </submittedName>
</protein>
<organism evidence="2 3">
    <name type="scientific">Eimeria necatrix</name>
    <dbReference type="NCBI Taxonomy" id="51315"/>
    <lineage>
        <taxon>Eukaryota</taxon>
        <taxon>Sar</taxon>
        <taxon>Alveolata</taxon>
        <taxon>Apicomplexa</taxon>
        <taxon>Conoidasida</taxon>
        <taxon>Coccidia</taxon>
        <taxon>Eucoccidiorida</taxon>
        <taxon>Eimeriorina</taxon>
        <taxon>Eimeriidae</taxon>
        <taxon>Eimeria</taxon>
    </lineage>
</organism>
<evidence type="ECO:0000313" key="3">
    <source>
        <dbReference type="Proteomes" id="UP000030754"/>
    </source>
</evidence>
<evidence type="ECO:0000313" key="2">
    <source>
        <dbReference type="EMBL" id="CDJ67508.1"/>
    </source>
</evidence>
<dbReference type="AlphaFoldDB" id="U6MWY0"/>
<feature type="region of interest" description="Disordered" evidence="1">
    <location>
        <begin position="67"/>
        <end position="92"/>
    </location>
</feature>
<feature type="compositionally biased region" description="Basic residues" evidence="1">
    <location>
        <begin position="81"/>
        <end position="92"/>
    </location>
</feature>
<dbReference type="VEuPathDB" id="ToxoDB:ENH_00037080"/>
<name>U6MWY0_9EIME</name>
<dbReference type="EMBL" id="HG724501">
    <property type="protein sequence ID" value="CDJ67508.1"/>
    <property type="molecule type" value="Genomic_DNA"/>
</dbReference>
<dbReference type="Proteomes" id="UP000030754">
    <property type="component" value="Unassembled WGS sequence"/>
</dbReference>
<reference evidence="2" key="2">
    <citation type="submission" date="2013-10" db="EMBL/GenBank/DDBJ databases">
        <authorList>
            <person name="Aslett M."/>
        </authorList>
    </citation>
    <scope>NUCLEOTIDE SEQUENCE [LARGE SCALE GENOMIC DNA]</scope>
    <source>
        <strain evidence="2">Houghton</strain>
    </source>
</reference>
<keyword evidence="3" id="KW-1185">Reference proteome</keyword>
<feature type="compositionally biased region" description="Low complexity" evidence="1">
    <location>
        <begin position="67"/>
        <end position="76"/>
    </location>
</feature>
<dbReference type="RefSeq" id="XP_013435975.1">
    <property type="nucleotide sequence ID" value="XM_013580521.1"/>
</dbReference>
<proteinExistence type="predicted"/>
<dbReference type="GeneID" id="25473870"/>
<accession>U6MWY0</accession>
<reference evidence="2" key="1">
    <citation type="submission" date="2013-10" db="EMBL/GenBank/DDBJ databases">
        <title>Genomic analysis of the causative agents of coccidiosis in chickens.</title>
        <authorList>
            <person name="Reid A.J."/>
            <person name="Blake D."/>
            <person name="Billington K."/>
            <person name="Browne H."/>
            <person name="Dunn M."/>
            <person name="Hung S."/>
            <person name="Kawahara F."/>
            <person name="Miranda-Saavedra D."/>
            <person name="Mourier T."/>
            <person name="Nagra H."/>
            <person name="Otto T.D."/>
            <person name="Rawlings N."/>
            <person name="Sanchez A."/>
            <person name="Sanders M."/>
            <person name="Subramaniam C."/>
            <person name="Tay Y."/>
            <person name="Dear P."/>
            <person name="Doerig C."/>
            <person name="Gruber A."/>
            <person name="Parkinson J."/>
            <person name="Shirley M."/>
            <person name="Wan K.L."/>
            <person name="Berriman M."/>
            <person name="Tomley F."/>
            <person name="Pain A."/>
        </authorList>
    </citation>
    <scope>NUCLEOTIDE SEQUENCE [LARGE SCALE GENOMIC DNA]</scope>
    <source>
        <strain evidence="2">Houghton</strain>
    </source>
</reference>